<keyword evidence="2" id="KW-1185">Reference proteome</keyword>
<comment type="caution">
    <text evidence="1">The sequence shown here is derived from an EMBL/GenBank/DDBJ whole genome shotgun (WGS) entry which is preliminary data.</text>
</comment>
<proteinExistence type="predicted"/>
<accession>A0AAD9K771</accession>
<gene>
    <name evidence="1" type="ORF">NP493_1374g00078</name>
</gene>
<name>A0AAD9K771_RIDPI</name>
<dbReference type="EMBL" id="JAODUO010001372">
    <property type="protein sequence ID" value="KAK2165268.1"/>
    <property type="molecule type" value="Genomic_DNA"/>
</dbReference>
<reference evidence="1" key="1">
    <citation type="journal article" date="2023" name="Mol. Biol. Evol.">
        <title>Third-Generation Sequencing Reveals the Adaptive Role of the Epigenome in Three Deep-Sea Polychaetes.</title>
        <authorList>
            <person name="Perez M."/>
            <person name="Aroh O."/>
            <person name="Sun Y."/>
            <person name="Lan Y."/>
            <person name="Juniper S.K."/>
            <person name="Young C.R."/>
            <person name="Angers B."/>
            <person name="Qian P.Y."/>
        </authorList>
    </citation>
    <scope>NUCLEOTIDE SEQUENCE</scope>
    <source>
        <strain evidence="1">R07B-5</strain>
    </source>
</reference>
<organism evidence="1 2">
    <name type="scientific">Ridgeia piscesae</name>
    <name type="common">Tubeworm</name>
    <dbReference type="NCBI Taxonomy" id="27915"/>
    <lineage>
        <taxon>Eukaryota</taxon>
        <taxon>Metazoa</taxon>
        <taxon>Spiralia</taxon>
        <taxon>Lophotrochozoa</taxon>
        <taxon>Annelida</taxon>
        <taxon>Polychaeta</taxon>
        <taxon>Sedentaria</taxon>
        <taxon>Canalipalpata</taxon>
        <taxon>Sabellida</taxon>
        <taxon>Siboglinidae</taxon>
        <taxon>Ridgeia</taxon>
    </lineage>
</organism>
<sequence length="67" mass="7723">MVIVAGLSLWDRCYLTTHFQATYPRRCLENIRHSITFSSLISLPSQPSNTYDNTGIIYVSLTCYMCR</sequence>
<dbReference type="Proteomes" id="UP001209878">
    <property type="component" value="Unassembled WGS sequence"/>
</dbReference>
<dbReference type="AlphaFoldDB" id="A0AAD9K771"/>
<evidence type="ECO:0000313" key="2">
    <source>
        <dbReference type="Proteomes" id="UP001209878"/>
    </source>
</evidence>
<evidence type="ECO:0000313" key="1">
    <source>
        <dbReference type="EMBL" id="KAK2165268.1"/>
    </source>
</evidence>
<protein>
    <submittedName>
        <fullName evidence="1">Uncharacterized protein</fullName>
    </submittedName>
</protein>